<feature type="domain" description="N-acetyltransferase" evidence="4">
    <location>
        <begin position="5"/>
        <end position="154"/>
    </location>
</feature>
<dbReference type="Proteomes" id="UP000808349">
    <property type="component" value="Unassembled WGS sequence"/>
</dbReference>
<dbReference type="InterPro" id="IPR051016">
    <property type="entry name" value="Diverse_Substrate_AcTransf"/>
</dbReference>
<dbReference type="PROSITE" id="PS51186">
    <property type="entry name" value="GNAT"/>
    <property type="match status" value="1"/>
</dbReference>
<dbReference type="GO" id="GO:0008080">
    <property type="term" value="F:N-acetyltransferase activity"/>
    <property type="evidence" value="ECO:0007669"/>
    <property type="project" value="UniProtKB-ARBA"/>
</dbReference>
<organism evidence="5 6">
    <name type="scientific">Candidatus Defluviibacterium haderslevense</name>
    <dbReference type="NCBI Taxonomy" id="2981993"/>
    <lineage>
        <taxon>Bacteria</taxon>
        <taxon>Pseudomonadati</taxon>
        <taxon>Bacteroidota</taxon>
        <taxon>Saprospiria</taxon>
        <taxon>Saprospirales</taxon>
        <taxon>Saprospiraceae</taxon>
        <taxon>Candidatus Defluviibacterium</taxon>
    </lineage>
</organism>
<evidence type="ECO:0000256" key="3">
    <source>
        <dbReference type="ARBA" id="ARBA00023315"/>
    </source>
</evidence>
<evidence type="ECO:0000259" key="4">
    <source>
        <dbReference type="PROSITE" id="PS51186"/>
    </source>
</evidence>
<dbReference type="Gene3D" id="3.40.630.30">
    <property type="match status" value="1"/>
</dbReference>
<dbReference type="Pfam" id="PF00583">
    <property type="entry name" value="Acetyltransf_1"/>
    <property type="match status" value="1"/>
</dbReference>
<dbReference type="CDD" id="cd04301">
    <property type="entry name" value="NAT_SF"/>
    <property type="match status" value="1"/>
</dbReference>
<evidence type="ECO:0000313" key="6">
    <source>
        <dbReference type="Proteomes" id="UP000808349"/>
    </source>
</evidence>
<dbReference type="PANTHER" id="PTHR10545:SF29">
    <property type="entry name" value="GH14572P-RELATED"/>
    <property type="match status" value="1"/>
</dbReference>
<dbReference type="SUPFAM" id="SSF55729">
    <property type="entry name" value="Acyl-CoA N-acyltransferases (Nat)"/>
    <property type="match status" value="1"/>
</dbReference>
<reference evidence="5 6" key="1">
    <citation type="submission" date="2020-10" db="EMBL/GenBank/DDBJ databases">
        <title>Connecting structure to function with the recovery of over 1000 high-quality activated sludge metagenome-assembled genomes encoding full-length rRNA genes using long-read sequencing.</title>
        <authorList>
            <person name="Singleton C.M."/>
            <person name="Petriglieri F."/>
            <person name="Kristensen J.M."/>
            <person name="Kirkegaard R.H."/>
            <person name="Michaelsen T.Y."/>
            <person name="Andersen M.H."/>
            <person name="Karst S.M."/>
            <person name="Dueholm M.S."/>
            <person name="Nielsen P.H."/>
            <person name="Albertsen M."/>
        </authorList>
    </citation>
    <scope>NUCLEOTIDE SEQUENCE [LARGE SCALE GENOMIC DNA]</scope>
    <source>
        <strain evidence="5">Ribe_18-Q3-R11-54_BAT3C.373</strain>
    </source>
</reference>
<evidence type="ECO:0000256" key="2">
    <source>
        <dbReference type="ARBA" id="ARBA00022679"/>
    </source>
</evidence>
<protein>
    <submittedName>
        <fullName evidence="5">GNAT family N-acetyltransferase</fullName>
    </submittedName>
</protein>
<dbReference type="PANTHER" id="PTHR10545">
    <property type="entry name" value="DIAMINE N-ACETYLTRANSFERASE"/>
    <property type="match status" value="1"/>
</dbReference>
<dbReference type="FunFam" id="3.40.630.30:FF:000064">
    <property type="entry name" value="GNAT family acetyltransferase"/>
    <property type="match status" value="1"/>
</dbReference>
<comment type="similarity">
    <text evidence="1">Belongs to the acetyltransferase family.</text>
</comment>
<evidence type="ECO:0000256" key="1">
    <source>
        <dbReference type="ARBA" id="ARBA00008694"/>
    </source>
</evidence>
<accession>A0A9D7SDK0</accession>
<dbReference type="AlphaFoldDB" id="A0A9D7SDK0"/>
<evidence type="ECO:0000313" key="5">
    <source>
        <dbReference type="EMBL" id="MBK9719662.1"/>
    </source>
</evidence>
<dbReference type="EMBL" id="JADKFW010000021">
    <property type="protein sequence ID" value="MBK9719662.1"/>
    <property type="molecule type" value="Genomic_DNA"/>
</dbReference>
<proteinExistence type="inferred from homology"/>
<name>A0A9D7SDK0_9BACT</name>
<comment type="caution">
    <text evidence="5">The sequence shown here is derived from an EMBL/GenBank/DDBJ whole genome shotgun (WGS) entry which is preliminary data.</text>
</comment>
<keyword evidence="2" id="KW-0808">Transferase</keyword>
<keyword evidence="3" id="KW-0012">Acyltransferase</keyword>
<dbReference type="InterPro" id="IPR016181">
    <property type="entry name" value="Acyl_CoA_acyltransferase"/>
</dbReference>
<gene>
    <name evidence="5" type="ORF">IPO85_19520</name>
</gene>
<sequence length="154" mass="18070">MKVPVFIRKASIQDAKIIFNLVMELAIYEKSPLEVHTSELDFHKGLDEGLFYAILAVDEHQQVLGMALYQNYFSTWNGKALYLEDLIVREPFRRYGIGTLLFEAFLKEARLVGAKIVKWQVLDWNELAKGFYRKYNTKFYPGWENGVIYLHQNI</sequence>
<dbReference type="InterPro" id="IPR000182">
    <property type="entry name" value="GNAT_dom"/>
</dbReference>